<sequence>MNKEKFHIPMPDDEIIQKEIRTIVRAGVKRKESFPSFLLNLYKEIGFRYLFTNPRDGILITLSAMAVLFFLFLTITEPSNVNETDVYGFVFLISPLLFMALSLYDLFHKKHSATFEVEMVAKYNLYQVAAFRMFNFSIISIIVNTISIISLVSFYDTLQFFRTFMISTTALFLFSIIFLVVFMKGRSGFTALQVGGGWIGINIVLSLVNNQAYIHFLMTIPIFIYGIVLAGSIILYVLYLSKLVRLKPAEGVF</sequence>
<organism evidence="2 3">
    <name type="scientific">Lederbergia citri</name>
    <dbReference type="NCBI Taxonomy" id="2833580"/>
    <lineage>
        <taxon>Bacteria</taxon>
        <taxon>Bacillati</taxon>
        <taxon>Bacillota</taxon>
        <taxon>Bacilli</taxon>
        <taxon>Bacillales</taxon>
        <taxon>Bacillaceae</taxon>
        <taxon>Lederbergia</taxon>
    </lineage>
</organism>
<feature type="transmembrane region" description="Helical" evidence="1">
    <location>
        <begin position="87"/>
        <end position="107"/>
    </location>
</feature>
<evidence type="ECO:0000313" key="2">
    <source>
        <dbReference type="EMBL" id="MBS4196603.1"/>
    </source>
</evidence>
<keyword evidence="3" id="KW-1185">Reference proteome</keyword>
<dbReference type="AlphaFoldDB" id="A0A942TGQ4"/>
<keyword evidence="1" id="KW-0812">Transmembrane</keyword>
<gene>
    <name evidence="2" type="ORF">KHA97_16230</name>
</gene>
<name>A0A942TGQ4_9BACI</name>
<feature type="transmembrane region" description="Helical" evidence="1">
    <location>
        <begin position="189"/>
        <end position="208"/>
    </location>
</feature>
<proteinExistence type="predicted"/>
<reference evidence="2 3" key="1">
    <citation type="submission" date="2021-05" db="EMBL/GenBank/DDBJ databases">
        <title>Novel Bacillus species.</title>
        <authorList>
            <person name="Liu G."/>
        </authorList>
    </citation>
    <scope>NUCLEOTIDE SEQUENCE [LARGE SCALE GENOMIC DNA]</scope>
    <source>
        <strain evidence="3">FJAT-49780</strain>
    </source>
</reference>
<keyword evidence="1" id="KW-0472">Membrane</keyword>
<dbReference type="RefSeq" id="WP_213125840.1">
    <property type="nucleotide sequence ID" value="NZ_JAGYPG010000003.1"/>
</dbReference>
<comment type="caution">
    <text evidence="2">The sequence shown here is derived from an EMBL/GenBank/DDBJ whole genome shotgun (WGS) entry which is preliminary data.</text>
</comment>
<protein>
    <submittedName>
        <fullName evidence="2">Uncharacterized protein</fullName>
    </submittedName>
</protein>
<feature type="transmembrane region" description="Helical" evidence="1">
    <location>
        <begin position="160"/>
        <end position="182"/>
    </location>
</feature>
<feature type="transmembrane region" description="Helical" evidence="1">
    <location>
        <begin position="57"/>
        <end position="75"/>
    </location>
</feature>
<feature type="transmembrane region" description="Helical" evidence="1">
    <location>
        <begin position="128"/>
        <end position="154"/>
    </location>
</feature>
<feature type="transmembrane region" description="Helical" evidence="1">
    <location>
        <begin position="214"/>
        <end position="239"/>
    </location>
</feature>
<evidence type="ECO:0000313" key="3">
    <source>
        <dbReference type="Proteomes" id="UP000681414"/>
    </source>
</evidence>
<evidence type="ECO:0000256" key="1">
    <source>
        <dbReference type="SAM" id="Phobius"/>
    </source>
</evidence>
<dbReference type="EMBL" id="JAGYPG010000003">
    <property type="protein sequence ID" value="MBS4196603.1"/>
    <property type="molecule type" value="Genomic_DNA"/>
</dbReference>
<keyword evidence="1" id="KW-1133">Transmembrane helix</keyword>
<dbReference type="Proteomes" id="UP000681414">
    <property type="component" value="Unassembled WGS sequence"/>
</dbReference>
<accession>A0A942TGQ4</accession>